<dbReference type="AlphaFoldDB" id="A0A395LXH7"/>
<feature type="transmembrane region" description="Helical" evidence="5">
    <location>
        <begin position="38"/>
        <end position="57"/>
    </location>
</feature>
<evidence type="ECO:0000313" key="7">
    <source>
        <dbReference type="EMBL" id="RFM23280.1"/>
    </source>
</evidence>
<evidence type="ECO:0000259" key="6">
    <source>
        <dbReference type="Pfam" id="PF04893"/>
    </source>
</evidence>
<sequence>MLSFILRRVYAILVSPESEWRTIAQEPVYDPQDLVRDYAMPLIVTAILLEVIVSGILTGIKIKLVWIALVHFALLALLLAITTSLIQSFATRFQSCDERTEVAKVAVYGSTPIWLAAMLSAFFMFNAFFSFVLKLAGLTYAIYLYSLGLGPVLNTPVGQRRNFSTVIAMMVFLIFGMTRLLSAGAERFFNR</sequence>
<organism evidence="7 8">
    <name type="scientific">Candidatus Thermochlorobacter aerophilus</name>
    <dbReference type="NCBI Taxonomy" id="1868324"/>
    <lineage>
        <taxon>Bacteria</taxon>
        <taxon>Pseudomonadati</taxon>
        <taxon>Chlorobiota</taxon>
        <taxon>Chlorobiia</taxon>
        <taxon>Chlorobiales</taxon>
        <taxon>Candidatus Thermochlorobacteriaceae</taxon>
        <taxon>Candidatus Thermochlorobacter</taxon>
    </lineage>
</organism>
<evidence type="ECO:0000256" key="1">
    <source>
        <dbReference type="ARBA" id="ARBA00004141"/>
    </source>
</evidence>
<evidence type="ECO:0000313" key="8">
    <source>
        <dbReference type="Proteomes" id="UP000266389"/>
    </source>
</evidence>
<feature type="transmembrane region" description="Helical" evidence="5">
    <location>
        <begin position="140"/>
        <end position="157"/>
    </location>
</feature>
<keyword evidence="2 5" id="KW-0812">Transmembrane</keyword>
<keyword evidence="3 5" id="KW-1133">Transmembrane helix</keyword>
<evidence type="ECO:0000256" key="4">
    <source>
        <dbReference type="ARBA" id="ARBA00023136"/>
    </source>
</evidence>
<dbReference type="Proteomes" id="UP000266389">
    <property type="component" value="Unassembled WGS sequence"/>
</dbReference>
<gene>
    <name evidence="7" type="ORF">D0433_11440</name>
</gene>
<evidence type="ECO:0000256" key="3">
    <source>
        <dbReference type="ARBA" id="ARBA00022989"/>
    </source>
</evidence>
<accession>A0A395LXH7</accession>
<comment type="subcellular location">
    <subcellularLocation>
        <location evidence="1">Membrane</location>
        <topology evidence="1">Multi-pass membrane protein</topology>
    </subcellularLocation>
</comment>
<feature type="domain" description="Yip1" evidence="6">
    <location>
        <begin position="11"/>
        <end position="175"/>
    </location>
</feature>
<evidence type="ECO:0000256" key="5">
    <source>
        <dbReference type="SAM" id="Phobius"/>
    </source>
</evidence>
<proteinExistence type="predicted"/>
<dbReference type="InterPro" id="IPR006977">
    <property type="entry name" value="Yip1_dom"/>
</dbReference>
<dbReference type="Pfam" id="PF04893">
    <property type="entry name" value="Yip1"/>
    <property type="match status" value="1"/>
</dbReference>
<name>A0A395LXH7_9BACT</name>
<reference evidence="7 8" key="1">
    <citation type="journal article" date="2011" name="ISME J.">
        <title>Community ecology of hot spring cyanobacterial mats: predominant populations and their functional potential.</title>
        <authorList>
            <person name="Klatt C.G."/>
            <person name="Wood J.M."/>
            <person name="Rusch D.B."/>
            <person name="Bateson M.M."/>
            <person name="Hamamura N."/>
            <person name="Heidelberg J.F."/>
            <person name="Grossman A.R."/>
            <person name="Bhaya D."/>
            <person name="Cohan F.M."/>
            <person name="Kuhl M."/>
            <person name="Bryant D.A."/>
            <person name="Ward D.M."/>
        </authorList>
    </citation>
    <scope>NUCLEOTIDE SEQUENCE [LARGE SCALE GENOMIC DNA]</scope>
    <source>
        <strain evidence="7">OS</strain>
    </source>
</reference>
<dbReference type="EMBL" id="PHFL01000067">
    <property type="protein sequence ID" value="RFM23280.1"/>
    <property type="molecule type" value="Genomic_DNA"/>
</dbReference>
<comment type="caution">
    <text evidence="7">The sequence shown here is derived from an EMBL/GenBank/DDBJ whole genome shotgun (WGS) entry which is preliminary data.</text>
</comment>
<dbReference type="GO" id="GO:0016020">
    <property type="term" value="C:membrane"/>
    <property type="evidence" value="ECO:0007669"/>
    <property type="project" value="UniProtKB-SubCell"/>
</dbReference>
<feature type="transmembrane region" description="Helical" evidence="5">
    <location>
        <begin position="64"/>
        <end position="86"/>
    </location>
</feature>
<protein>
    <recommendedName>
        <fullName evidence="6">Yip1 domain-containing protein</fullName>
    </recommendedName>
</protein>
<evidence type="ECO:0000256" key="2">
    <source>
        <dbReference type="ARBA" id="ARBA00022692"/>
    </source>
</evidence>
<feature type="transmembrane region" description="Helical" evidence="5">
    <location>
        <begin position="113"/>
        <end position="133"/>
    </location>
</feature>
<keyword evidence="4 5" id="KW-0472">Membrane</keyword>
<feature type="transmembrane region" description="Helical" evidence="5">
    <location>
        <begin position="163"/>
        <end position="181"/>
    </location>
</feature>